<dbReference type="EMBL" id="QRHP01000010">
    <property type="protein sequence ID" value="RHF83720.1"/>
    <property type="molecule type" value="Genomic_DNA"/>
</dbReference>
<comment type="similarity">
    <text evidence="1 7">Belongs to the DeoC/FbaB aldolase family. DeoC type 1 subfamily.</text>
</comment>
<protein>
    <recommendedName>
        <fullName evidence="7">Deoxyribose-phosphate aldolase</fullName>
        <shortName evidence="7">DERA</shortName>
        <ecNumber evidence="7">4.1.2.4</ecNumber>
    </recommendedName>
    <alternativeName>
        <fullName evidence="7">2-deoxy-D-ribose 5-phosphate aldolase</fullName>
    </alternativeName>
    <alternativeName>
        <fullName evidence="7">Phosphodeoxyriboaldolase</fullName>
        <shortName evidence="7">Deoxyriboaldolase</shortName>
    </alternativeName>
</protein>
<dbReference type="PANTHER" id="PTHR10889">
    <property type="entry name" value="DEOXYRIBOSE-PHOSPHATE ALDOLASE"/>
    <property type="match status" value="1"/>
</dbReference>
<comment type="catalytic activity">
    <reaction evidence="5 7">
        <text>2-deoxy-D-ribose 5-phosphate = D-glyceraldehyde 3-phosphate + acetaldehyde</text>
        <dbReference type="Rhea" id="RHEA:12821"/>
        <dbReference type="ChEBI" id="CHEBI:15343"/>
        <dbReference type="ChEBI" id="CHEBI:59776"/>
        <dbReference type="ChEBI" id="CHEBI:62877"/>
        <dbReference type="EC" id="4.1.2.4"/>
    </reaction>
</comment>
<evidence type="ECO:0000256" key="6">
    <source>
        <dbReference type="ARBA" id="ARBA00056337"/>
    </source>
</evidence>
<evidence type="ECO:0000256" key="3">
    <source>
        <dbReference type="ARBA" id="ARBA00023239"/>
    </source>
</evidence>
<dbReference type="SUPFAM" id="SSF51569">
    <property type="entry name" value="Aldolase"/>
    <property type="match status" value="1"/>
</dbReference>
<dbReference type="GO" id="GO:0016052">
    <property type="term" value="P:carbohydrate catabolic process"/>
    <property type="evidence" value="ECO:0007669"/>
    <property type="project" value="TreeGrafter"/>
</dbReference>
<dbReference type="GO" id="GO:0009264">
    <property type="term" value="P:deoxyribonucleotide catabolic process"/>
    <property type="evidence" value="ECO:0007669"/>
    <property type="project" value="UniProtKB-UniRule"/>
</dbReference>
<evidence type="ECO:0000313" key="8">
    <source>
        <dbReference type="EMBL" id="RHF83720.1"/>
    </source>
</evidence>
<dbReference type="InterPro" id="IPR028581">
    <property type="entry name" value="DeoC_typeI"/>
</dbReference>
<dbReference type="PANTHER" id="PTHR10889:SF1">
    <property type="entry name" value="DEOXYRIBOSE-PHOSPHATE ALDOLASE"/>
    <property type="match status" value="1"/>
</dbReference>
<dbReference type="Proteomes" id="UP000283701">
    <property type="component" value="Unassembled WGS sequence"/>
</dbReference>
<sequence length="239" mass="26283">MWNFRKTGSSACNERKNHGKKDVLKIVDHTLLSQTATWTDIKEILDDGIKYECASACIPAAYVKQAAEYVEGKLPICTVIGFPNGYHTTATKVFETKDAIANGAEEIDMVINIGFLKDGRYDEVEDEIRQIHEACNGKILKVIIETCLLTEEEKIKMCEIVTNAGAEFIKTSTGFSTAGATFADVELMRKHVGPEVKVKAAGGISSFDDAEEFMRLGADRLGTSRLVKIIKNTDTGMGY</sequence>
<dbReference type="UniPathway" id="UPA00002">
    <property type="reaction ID" value="UER00468"/>
</dbReference>
<comment type="function">
    <text evidence="6 7">Catalyzes a reversible aldol reaction between acetaldehyde and D-glyceraldehyde 3-phosphate to generate 2-deoxy-D-ribose 5-phosphate.</text>
</comment>
<comment type="caution">
    <text evidence="8">The sequence shown here is derived from an EMBL/GenBank/DDBJ whole genome shotgun (WGS) entry which is preliminary data.</text>
</comment>
<evidence type="ECO:0000313" key="9">
    <source>
        <dbReference type="Proteomes" id="UP000283701"/>
    </source>
</evidence>
<dbReference type="InterPro" id="IPR002915">
    <property type="entry name" value="DeoC/FbaB/LacD_aldolase"/>
</dbReference>
<organism evidence="8 9">
    <name type="scientific">Roseburia inulinivorans</name>
    <dbReference type="NCBI Taxonomy" id="360807"/>
    <lineage>
        <taxon>Bacteria</taxon>
        <taxon>Bacillati</taxon>
        <taxon>Bacillota</taxon>
        <taxon>Clostridia</taxon>
        <taxon>Lachnospirales</taxon>
        <taxon>Lachnospiraceae</taxon>
        <taxon>Roseburia</taxon>
    </lineage>
</organism>
<dbReference type="FunFam" id="3.20.20.70:FF:000044">
    <property type="entry name" value="Deoxyribose-phosphate aldolase"/>
    <property type="match status" value="1"/>
</dbReference>
<dbReference type="Pfam" id="PF01791">
    <property type="entry name" value="DeoC"/>
    <property type="match status" value="1"/>
</dbReference>
<reference evidence="8 9" key="1">
    <citation type="submission" date="2018-08" db="EMBL/GenBank/DDBJ databases">
        <title>A genome reference for cultivated species of the human gut microbiota.</title>
        <authorList>
            <person name="Zou Y."/>
            <person name="Xue W."/>
            <person name="Luo G."/>
        </authorList>
    </citation>
    <scope>NUCLEOTIDE SEQUENCE [LARGE SCALE GENOMIC DNA]</scope>
    <source>
        <strain evidence="8 9">AM23-23AC</strain>
    </source>
</reference>
<dbReference type="AlphaFoldDB" id="A0A3R6K182"/>
<keyword evidence="2 7" id="KW-0963">Cytoplasm</keyword>
<evidence type="ECO:0000256" key="4">
    <source>
        <dbReference type="ARBA" id="ARBA00023270"/>
    </source>
</evidence>
<comment type="subcellular location">
    <subcellularLocation>
        <location evidence="7">Cytoplasm</location>
    </subcellularLocation>
</comment>
<evidence type="ECO:0000256" key="5">
    <source>
        <dbReference type="ARBA" id="ARBA00048791"/>
    </source>
</evidence>
<feature type="active site" description="Schiff-base intermediate with acetaldehyde" evidence="7">
    <location>
        <position position="170"/>
    </location>
</feature>
<evidence type="ECO:0000256" key="1">
    <source>
        <dbReference type="ARBA" id="ARBA00010936"/>
    </source>
</evidence>
<evidence type="ECO:0000256" key="7">
    <source>
        <dbReference type="HAMAP-Rule" id="MF_00114"/>
    </source>
</evidence>
<feature type="active site" description="Proton donor/acceptor" evidence="7">
    <location>
        <position position="108"/>
    </location>
</feature>
<dbReference type="CDD" id="cd00959">
    <property type="entry name" value="DeoC"/>
    <property type="match status" value="1"/>
</dbReference>
<dbReference type="Gene3D" id="3.20.20.70">
    <property type="entry name" value="Aldolase class I"/>
    <property type="match status" value="1"/>
</dbReference>
<keyword evidence="3 7" id="KW-0456">Lyase</keyword>
<gene>
    <name evidence="7 8" type="primary">deoC</name>
    <name evidence="8" type="ORF">DW654_10230</name>
</gene>
<proteinExistence type="inferred from homology"/>
<evidence type="ECO:0000256" key="2">
    <source>
        <dbReference type="ARBA" id="ARBA00022490"/>
    </source>
</evidence>
<dbReference type="InterPro" id="IPR011343">
    <property type="entry name" value="DeoC"/>
</dbReference>
<name>A0A3R6K182_9FIRM</name>
<dbReference type="NCBIfam" id="TIGR00126">
    <property type="entry name" value="deoC"/>
    <property type="match status" value="1"/>
</dbReference>
<dbReference type="PIRSF" id="PIRSF001357">
    <property type="entry name" value="DeoC"/>
    <property type="match status" value="1"/>
</dbReference>
<dbReference type="InterPro" id="IPR013785">
    <property type="entry name" value="Aldolase_TIM"/>
</dbReference>
<dbReference type="HAMAP" id="MF_00114">
    <property type="entry name" value="DeoC_type1"/>
    <property type="match status" value="1"/>
</dbReference>
<keyword evidence="4 7" id="KW-0704">Schiff base</keyword>
<dbReference type="EC" id="4.1.2.4" evidence="7"/>
<dbReference type="GO" id="GO:0005737">
    <property type="term" value="C:cytoplasm"/>
    <property type="evidence" value="ECO:0007669"/>
    <property type="project" value="UniProtKB-SubCell"/>
</dbReference>
<dbReference type="GO" id="GO:0006018">
    <property type="term" value="P:2-deoxyribose 1-phosphate catabolic process"/>
    <property type="evidence" value="ECO:0007669"/>
    <property type="project" value="UniProtKB-UniRule"/>
</dbReference>
<dbReference type="GO" id="GO:0004139">
    <property type="term" value="F:deoxyribose-phosphate aldolase activity"/>
    <property type="evidence" value="ECO:0007669"/>
    <property type="project" value="UniProtKB-UniRule"/>
</dbReference>
<comment type="pathway">
    <text evidence="7">Carbohydrate degradation; 2-deoxy-D-ribose 1-phosphate degradation; D-glyceraldehyde 3-phosphate and acetaldehyde from 2-deoxy-alpha-D-ribose 1-phosphate: step 2/2.</text>
</comment>
<dbReference type="SMART" id="SM01133">
    <property type="entry name" value="DeoC"/>
    <property type="match status" value="1"/>
</dbReference>
<accession>A0A3R6K182</accession>
<feature type="active site" description="Proton donor/acceptor" evidence="7">
    <location>
        <position position="199"/>
    </location>
</feature>